<evidence type="ECO:0000313" key="2">
    <source>
        <dbReference type="Proteomes" id="UP000239388"/>
    </source>
</evidence>
<gene>
    <name evidence="1" type="ORF">C5Y98_05825</name>
</gene>
<evidence type="ECO:0000313" key="1">
    <source>
        <dbReference type="EMBL" id="PQO40734.1"/>
    </source>
</evidence>
<dbReference type="EMBL" id="PUIB01000008">
    <property type="protein sequence ID" value="PQO40734.1"/>
    <property type="molecule type" value="Genomic_DNA"/>
</dbReference>
<comment type="caution">
    <text evidence="1">The sequence shown here is derived from an EMBL/GenBank/DDBJ whole genome shotgun (WGS) entry which is preliminary data.</text>
</comment>
<protein>
    <submittedName>
        <fullName evidence="1">Uncharacterized protein</fullName>
    </submittedName>
</protein>
<sequence>MTASLSAGGVGSGLPGEAFAEQSQLKQGSIGIVKDIPLRERRRPNKHRIVLGKEGKVGRLRVG</sequence>
<reference evidence="1 2" key="1">
    <citation type="submission" date="2018-02" db="EMBL/GenBank/DDBJ databases">
        <title>Comparative genomes isolates from brazilian mangrove.</title>
        <authorList>
            <person name="Araujo J.E."/>
            <person name="Taketani R.G."/>
            <person name="Silva M.C.P."/>
            <person name="Loureco M.V."/>
            <person name="Andreote F.D."/>
        </authorList>
    </citation>
    <scope>NUCLEOTIDE SEQUENCE [LARGE SCALE GENOMIC DNA]</scope>
    <source>
        <strain evidence="1 2">NAP PRIS-MGV</strain>
    </source>
</reference>
<organism evidence="1 2">
    <name type="scientific">Blastopirellula marina</name>
    <dbReference type="NCBI Taxonomy" id="124"/>
    <lineage>
        <taxon>Bacteria</taxon>
        <taxon>Pseudomonadati</taxon>
        <taxon>Planctomycetota</taxon>
        <taxon>Planctomycetia</taxon>
        <taxon>Pirellulales</taxon>
        <taxon>Pirellulaceae</taxon>
        <taxon>Blastopirellula</taxon>
    </lineage>
</organism>
<accession>A0A2S8G9F6</accession>
<dbReference type="RefSeq" id="WP_105352450.1">
    <property type="nucleotide sequence ID" value="NZ_PUIB01000008.1"/>
</dbReference>
<proteinExistence type="predicted"/>
<name>A0A2S8G9F6_9BACT</name>
<dbReference type="Proteomes" id="UP000239388">
    <property type="component" value="Unassembled WGS sequence"/>
</dbReference>
<dbReference type="AlphaFoldDB" id="A0A2S8G9F6"/>